<proteinExistence type="predicted"/>
<evidence type="ECO:0000313" key="3">
    <source>
        <dbReference type="Proteomes" id="UP000624244"/>
    </source>
</evidence>
<feature type="region of interest" description="Disordered" evidence="1">
    <location>
        <begin position="270"/>
        <end position="308"/>
    </location>
</feature>
<dbReference type="AlphaFoldDB" id="A0A8H5ZQT4"/>
<feature type="region of interest" description="Disordered" evidence="1">
    <location>
        <begin position="172"/>
        <end position="209"/>
    </location>
</feature>
<feature type="compositionally biased region" description="Low complexity" evidence="1">
    <location>
        <begin position="276"/>
        <end position="289"/>
    </location>
</feature>
<dbReference type="OMA" id="GGVFTEC"/>
<reference evidence="2" key="1">
    <citation type="submission" date="2019-11" db="EMBL/GenBank/DDBJ databases">
        <title>Bipolaris sorokiniana Genome sequencing.</title>
        <authorList>
            <person name="Wang H."/>
        </authorList>
    </citation>
    <scope>NUCLEOTIDE SEQUENCE</scope>
</reference>
<feature type="region of interest" description="Disordered" evidence="1">
    <location>
        <begin position="231"/>
        <end position="257"/>
    </location>
</feature>
<feature type="compositionally biased region" description="Basic and acidic residues" evidence="1">
    <location>
        <begin position="248"/>
        <end position="257"/>
    </location>
</feature>
<accession>A0A8H5ZQT4</accession>
<feature type="compositionally biased region" description="Polar residues" evidence="1">
    <location>
        <begin position="1"/>
        <end position="32"/>
    </location>
</feature>
<dbReference type="EMBL" id="WNKQ01000002">
    <property type="protein sequence ID" value="KAF5853506.1"/>
    <property type="molecule type" value="Genomic_DNA"/>
</dbReference>
<dbReference type="Proteomes" id="UP000624244">
    <property type="component" value="Unassembled WGS sequence"/>
</dbReference>
<evidence type="ECO:0000313" key="2">
    <source>
        <dbReference type="EMBL" id="KAF5853506.1"/>
    </source>
</evidence>
<sequence>MSTIKTENNERSPQTVLQSTHSLVSENRQPSYDGSIPADEVGHVRPCNRALSLGLSPHRISNGAQNNSYLRDARLADYFSLHPRGGQPPLYHTMNGQEQTRNPVMHQHGHNTFQNTVDRMIPEIVNLKKNLSTFTQNANSFALIQSQLFNSLNTRLVKAEYERDCLRAALSQYQHQQPGSRMNTPQTAPEFGSRASHFREDDGEDAHMPSPVTPCKPPQDIKHYYSSPIQHNTSEPAFGSKLTGTKHPRSEKTKGRKDLKIKVPGQIPVGNLTAGSHHSTNASNSTTTAILTSPLTPGRIGPPIPHPPRTTTIISKRKIHNLEKLLPASTALIPLMPLTDTEIIVYFFQSLARPIVSLRLYARNWGPSNICDTLNAHRAIEGGYLRNTASVKCTTAIKRGKEKFGDAWADELRDVFAHADDIQATDLMQLNEEERAVATDFRVRDLSKELKMHPQMGVDGGVFTECVKWCVEKRAGYTLANVHELALVLRRGEEPVLAEESEGEDEDEDA</sequence>
<organism evidence="2 3">
    <name type="scientific">Cochliobolus sativus</name>
    <name type="common">Common root rot and spot blotch fungus</name>
    <name type="synonym">Bipolaris sorokiniana</name>
    <dbReference type="NCBI Taxonomy" id="45130"/>
    <lineage>
        <taxon>Eukaryota</taxon>
        <taxon>Fungi</taxon>
        <taxon>Dikarya</taxon>
        <taxon>Ascomycota</taxon>
        <taxon>Pezizomycotina</taxon>
        <taxon>Dothideomycetes</taxon>
        <taxon>Pleosporomycetidae</taxon>
        <taxon>Pleosporales</taxon>
        <taxon>Pleosporineae</taxon>
        <taxon>Pleosporaceae</taxon>
        <taxon>Bipolaris</taxon>
    </lineage>
</organism>
<evidence type="ECO:0000256" key="1">
    <source>
        <dbReference type="SAM" id="MobiDB-lite"/>
    </source>
</evidence>
<feature type="region of interest" description="Disordered" evidence="1">
    <location>
        <begin position="1"/>
        <end position="40"/>
    </location>
</feature>
<gene>
    <name evidence="2" type="ORF">GGP41_002092</name>
</gene>
<feature type="compositionally biased region" description="Polar residues" evidence="1">
    <location>
        <begin position="172"/>
        <end position="187"/>
    </location>
</feature>
<protein>
    <submittedName>
        <fullName evidence="2">Uncharacterized protein</fullName>
    </submittedName>
</protein>
<name>A0A8H5ZQT4_COCSA</name>
<comment type="caution">
    <text evidence="2">The sequence shown here is derived from an EMBL/GenBank/DDBJ whole genome shotgun (WGS) entry which is preliminary data.</text>
</comment>